<organism evidence="1 2">
    <name type="scientific">Calocera cornea HHB12733</name>
    <dbReference type="NCBI Taxonomy" id="1353952"/>
    <lineage>
        <taxon>Eukaryota</taxon>
        <taxon>Fungi</taxon>
        <taxon>Dikarya</taxon>
        <taxon>Basidiomycota</taxon>
        <taxon>Agaricomycotina</taxon>
        <taxon>Dacrymycetes</taxon>
        <taxon>Dacrymycetales</taxon>
        <taxon>Dacrymycetaceae</taxon>
        <taxon>Calocera</taxon>
    </lineage>
</organism>
<dbReference type="InParanoid" id="A0A165CPS5"/>
<keyword evidence="2" id="KW-1185">Reference proteome</keyword>
<protein>
    <submittedName>
        <fullName evidence="1">Uncharacterized protein</fullName>
    </submittedName>
</protein>
<gene>
    <name evidence="1" type="ORF">CALCODRAFT_148498</name>
</gene>
<accession>A0A165CPS5</accession>
<dbReference type="AlphaFoldDB" id="A0A165CPS5"/>
<sequence length="85" mass="9366">MRDEGKGGKRAAWAMYSGMIRARTGTAQTLYLRPAACLAMPDSNLGVGLRALPPPPIRDALVPQTQFHMLCTPIAPRLYDQRCPR</sequence>
<dbReference type="Proteomes" id="UP000076842">
    <property type="component" value="Unassembled WGS sequence"/>
</dbReference>
<reference evidence="1 2" key="1">
    <citation type="journal article" date="2016" name="Mol. Biol. Evol.">
        <title>Comparative Genomics of Early-Diverging Mushroom-Forming Fungi Provides Insights into the Origins of Lignocellulose Decay Capabilities.</title>
        <authorList>
            <person name="Nagy L.G."/>
            <person name="Riley R."/>
            <person name="Tritt A."/>
            <person name="Adam C."/>
            <person name="Daum C."/>
            <person name="Floudas D."/>
            <person name="Sun H."/>
            <person name="Yadav J.S."/>
            <person name="Pangilinan J."/>
            <person name="Larsson K.H."/>
            <person name="Matsuura K."/>
            <person name="Barry K."/>
            <person name="Labutti K."/>
            <person name="Kuo R."/>
            <person name="Ohm R.A."/>
            <person name="Bhattacharya S.S."/>
            <person name="Shirouzu T."/>
            <person name="Yoshinaga Y."/>
            <person name="Martin F.M."/>
            <person name="Grigoriev I.V."/>
            <person name="Hibbett D.S."/>
        </authorList>
    </citation>
    <scope>NUCLEOTIDE SEQUENCE [LARGE SCALE GENOMIC DNA]</scope>
    <source>
        <strain evidence="1 2">HHB12733</strain>
    </source>
</reference>
<evidence type="ECO:0000313" key="1">
    <source>
        <dbReference type="EMBL" id="KZT51163.1"/>
    </source>
</evidence>
<name>A0A165CPS5_9BASI</name>
<evidence type="ECO:0000313" key="2">
    <source>
        <dbReference type="Proteomes" id="UP000076842"/>
    </source>
</evidence>
<dbReference type="EMBL" id="KV424122">
    <property type="protein sequence ID" value="KZT51163.1"/>
    <property type="molecule type" value="Genomic_DNA"/>
</dbReference>
<proteinExistence type="predicted"/>